<sequence>MLDGVQPPPTRDQPTFLLLSSPPLLRSPRLSIAHSRDEGQGQWSLESRVRITDTQVYRLFCRVLSKLKVATVSAVRLLFPPSGGARAVTRGDSGCQSPPNLSPDSTPLKRPCANPANALCVSLL</sequence>
<reference evidence="2" key="1">
    <citation type="journal article" date="2023" name="Science">
        <title>Genome structures resolve the early diversification of teleost fishes.</title>
        <authorList>
            <person name="Parey E."/>
            <person name="Louis A."/>
            <person name="Montfort J."/>
            <person name="Bouchez O."/>
            <person name="Roques C."/>
            <person name="Iampietro C."/>
            <person name="Lluch J."/>
            <person name="Castinel A."/>
            <person name="Donnadieu C."/>
            <person name="Desvignes T."/>
            <person name="Floi Bucao C."/>
            <person name="Jouanno E."/>
            <person name="Wen M."/>
            <person name="Mejri S."/>
            <person name="Dirks R."/>
            <person name="Jansen H."/>
            <person name="Henkel C."/>
            <person name="Chen W.J."/>
            <person name="Zahm M."/>
            <person name="Cabau C."/>
            <person name="Klopp C."/>
            <person name="Thompson A.W."/>
            <person name="Robinson-Rechavi M."/>
            <person name="Braasch I."/>
            <person name="Lecointre G."/>
            <person name="Bobe J."/>
            <person name="Postlethwait J.H."/>
            <person name="Berthelot C."/>
            <person name="Roest Crollius H."/>
            <person name="Guiguen Y."/>
        </authorList>
    </citation>
    <scope>NUCLEOTIDE SEQUENCE</scope>
    <source>
        <strain evidence="2">NC1722</strain>
    </source>
</reference>
<keyword evidence="3" id="KW-1185">Reference proteome</keyword>
<feature type="region of interest" description="Disordered" evidence="1">
    <location>
        <begin position="1"/>
        <end position="21"/>
    </location>
</feature>
<protein>
    <submittedName>
        <fullName evidence="2">Uncharacterized protein</fullName>
    </submittedName>
</protein>
<accession>A0AAD7WPS7</accession>
<feature type="region of interest" description="Disordered" evidence="1">
    <location>
        <begin position="85"/>
        <end position="108"/>
    </location>
</feature>
<feature type="compositionally biased region" description="Pro residues" evidence="1">
    <location>
        <begin position="1"/>
        <end position="11"/>
    </location>
</feature>
<evidence type="ECO:0000313" key="3">
    <source>
        <dbReference type="Proteomes" id="UP001221898"/>
    </source>
</evidence>
<organism evidence="2 3">
    <name type="scientific">Aldrovandia affinis</name>
    <dbReference type="NCBI Taxonomy" id="143900"/>
    <lineage>
        <taxon>Eukaryota</taxon>
        <taxon>Metazoa</taxon>
        <taxon>Chordata</taxon>
        <taxon>Craniata</taxon>
        <taxon>Vertebrata</taxon>
        <taxon>Euteleostomi</taxon>
        <taxon>Actinopterygii</taxon>
        <taxon>Neopterygii</taxon>
        <taxon>Teleostei</taxon>
        <taxon>Notacanthiformes</taxon>
        <taxon>Halosauridae</taxon>
        <taxon>Aldrovandia</taxon>
    </lineage>
</organism>
<name>A0AAD7WPS7_9TELE</name>
<evidence type="ECO:0000313" key="2">
    <source>
        <dbReference type="EMBL" id="KAJ8404951.1"/>
    </source>
</evidence>
<feature type="compositionally biased region" description="Polar residues" evidence="1">
    <location>
        <begin position="94"/>
        <end position="105"/>
    </location>
</feature>
<dbReference type="Proteomes" id="UP001221898">
    <property type="component" value="Unassembled WGS sequence"/>
</dbReference>
<dbReference type="EMBL" id="JAINUG010000050">
    <property type="protein sequence ID" value="KAJ8404951.1"/>
    <property type="molecule type" value="Genomic_DNA"/>
</dbReference>
<proteinExistence type="predicted"/>
<evidence type="ECO:0000256" key="1">
    <source>
        <dbReference type="SAM" id="MobiDB-lite"/>
    </source>
</evidence>
<dbReference type="AlphaFoldDB" id="A0AAD7WPS7"/>
<gene>
    <name evidence="2" type="ORF">AAFF_G00328720</name>
</gene>
<comment type="caution">
    <text evidence="2">The sequence shown here is derived from an EMBL/GenBank/DDBJ whole genome shotgun (WGS) entry which is preliminary data.</text>
</comment>